<dbReference type="EMBL" id="AEDD01000001">
    <property type="protein sequence ID" value="EFM12756.1"/>
    <property type="molecule type" value="Genomic_DNA"/>
</dbReference>
<keyword evidence="1" id="KW-0812">Transmembrane</keyword>
<accession>E0I392</accession>
<organism evidence="2 3">
    <name type="scientific">Paenibacillus curdlanolyticus YK9</name>
    <dbReference type="NCBI Taxonomy" id="717606"/>
    <lineage>
        <taxon>Bacteria</taxon>
        <taxon>Bacillati</taxon>
        <taxon>Bacillota</taxon>
        <taxon>Bacilli</taxon>
        <taxon>Bacillales</taxon>
        <taxon>Paenibacillaceae</taxon>
        <taxon>Paenibacillus</taxon>
    </lineage>
</organism>
<dbReference type="AlphaFoldDB" id="E0I392"/>
<dbReference type="OrthoDB" id="2612455at2"/>
<evidence type="ECO:0000313" key="3">
    <source>
        <dbReference type="Proteomes" id="UP000005387"/>
    </source>
</evidence>
<dbReference type="RefSeq" id="WP_006036285.1">
    <property type="nucleotide sequence ID" value="NZ_AEDD01000001.1"/>
</dbReference>
<reference evidence="2 3" key="1">
    <citation type="submission" date="2010-07" db="EMBL/GenBank/DDBJ databases">
        <title>The draft genome of Paenibacillus curdlanolyticus YK9.</title>
        <authorList>
            <consortium name="US DOE Joint Genome Institute (JGI-PGF)"/>
            <person name="Lucas S."/>
            <person name="Copeland A."/>
            <person name="Lapidus A."/>
            <person name="Cheng J.-F."/>
            <person name="Bruce D."/>
            <person name="Goodwin L."/>
            <person name="Pitluck S."/>
            <person name="Land M.L."/>
            <person name="Hauser L."/>
            <person name="Chang Y.-J."/>
            <person name="Jeffries C."/>
            <person name="Anderson I.J."/>
            <person name="Johnson E."/>
            <person name="Loganathan U."/>
            <person name="Mulhopadhyay B."/>
            <person name="Kyrpides N."/>
            <person name="Woyke T.J."/>
        </authorList>
    </citation>
    <scope>NUCLEOTIDE SEQUENCE [LARGE SCALE GENOMIC DNA]</scope>
    <source>
        <strain evidence="2 3">YK9</strain>
    </source>
</reference>
<feature type="transmembrane region" description="Helical" evidence="1">
    <location>
        <begin position="12"/>
        <end position="33"/>
    </location>
</feature>
<dbReference type="eggNOG" id="ENOG502ZTAM">
    <property type="taxonomic scope" value="Bacteria"/>
</dbReference>
<dbReference type="STRING" id="717606.PaecuDRAFT_0267"/>
<name>E0I392_9BACL</name>
<protein>
    <submittedName>
        <fullName evidence="2">Uncharacterized protein</fullName>
    </submittedName>
</protein>
<dbReference type="Proteomes" id="UP000005387">
    <property type="component" value="Unassembled WGS sequence"/>
</dbReference>
<keyword evidence="1" id="KW-1133">Transmembrane helix</keyword>
<keyword evidence="1" id="KW-0472">Membrane</keyword>
<gene>
    <name evidence="2" type="ORF">PaecuDRAFT_0267</name>
</gene>
<proteinExistence type="predicted"/>
<evidence type="ECO:0000256" key="1">
    <source>
        <dbReference type="SAM" id="Phobius"/>
    </source>
</evidence>
<sequence length="201" mass="21598">MNKETTKKRSYTVPVLLVLLTFCLIGNVLLYSLKLQNGQDDKRAEGEAIIAAGMEAKQHVQLVAASLGQLAASTDAADRTATMYALGQAFQHAPKLSVFIEAAQARTLPPHKPAVQTAEAFVADAEQSLSKLGTHAGALTEQEKRYVASLADAYKQLGAILESFDLNPTDKMVAMSTQSGGSWVEIGQKLQQIIDQSNPKL</sequence>
<evidence type="ECO:0000313" key="2">
    <source>
        <dbReference type="EMBL" id="EFM12756.1"/>
    </source>
</evidence>
<keyword evidence="3" id="KW-1185">Reference proteome</keyword>